<keyword evidence="6" id="KW-0472">Membrane</keyword>
<feature type="signal peptide" evidence="8">
    <location>
        <begin position="1"/>
        <end position="21"/>
    </location>
</feature>
<accession>A0A2T5J267</accession>
<dbReference type="Gene3D" id="2.40.160.60">
    <property type="entry name" value="Outer membrane protein transport protein (OMPP1/FadL/TodX)"/>
    <property type="match status" value="1"/>
</dbReference>
<feature type="chain" id="PRO_5015649180" evidence="8">
    <location>
        <begin position="22"/>
        <end position="414"/>
    </location>
</feature>
<dbReference type="InterPro" id="IPR005017">
    <property type="entry name" value="OMPP1/FadL/TodX"/>
</dbReference>
<evidence type="ECO:0000256" key="1">
    <source>
        <dbReference type="ARBA" id="ARBA00004571"/>
    </source>
</evidence>
<dbReference type="EMBL" id="QAON01000002">
    <property type="protein sequence ID" value="PTQ90618.1"/>
    <property type="molecule type" value="Genomic_DNA"/>
</dbReference>
<evidence type="ECO:0000313" key="10">
    <source>
        <dbReference type="Proteomes" id="UP000244223"/>
    </source>
</evidence>
<dbReference type="RefSeq" id="WP_170106856.1">
    <property type="nucleotide sequence ID" value="NZ_QAON01000002.1"/>
</dbReference>
<comment type="similarity">
    <text evidence="2">Belongs to the OmpP1/FadL family.</text>
</comment>
<comment type="caution">
    <text evidence="9">The sequence shown here is derived from an EMBL/GenBank/DDBJ whole genome shotgun (WGS) entry which is preliminary data.</text>
</comment>
<evidence type="ECO:0000256" key="8">
    <source>
        <dbReference type="SAM" id="SignalP"/>
    </source>
</evidence>
<evidence type="ECO:0000256" key="6">
    <source>
        <dbReference type="ARBA" id="ARBA00023136"/>
    </source>
</evidence>
<dbReference type="GO" id="GO:0009279">
    <property type="term" value="C:cell outer membrane"/>
    <property type="evidence" value="ECO:0007669"/>
    <property type="project" value="UniProtKB-SubCell"/>
</dbReference>
<dbReference type="PANTHER" id="PTHR35093:SF8">
    <property type="entry name" value="OUTER MEMBRANE PROTEIN NMB0088-RELATED"/>
    <property type="match status" value="1"/>
</dbReference>
<evidence type="ECO:0000256" key="5">
    <source>
        <dbReference type="ARBA" id="ARBA00022729"/>
    </source>
</evidence>
<dbReference type="Proteomes" id="UP000244223">
    <property type="component" value="Unassembled WGS sequence"/>
</dbReference>
<reference evidence="9 10" key="1">
    <citation type="submission" date="2018-04" db="EMBL/GenBank/DDBJ databases">
        <title>Genomic Encyclopedia of Archaeal and Bacterial Type Strains, Phase II (KMG-II): from individual species to whole genera.</title>
        <authorList>
            <person name="Goeker M."/>
        </authorList>
    </citation>
    <scope>NUCLEOTIDE SEQUENCE [LARGE SCALE GENOMIC DNA]</scope>
    <source>
        <strain evidence="9 10">DSM 5822</strain>
    </source>
</reference>
<gene>
    <name evidence="9" type="ORF">C8N29_10216</name>
</gene>
<evidence type="ECO:0000256" key="3">
    <source>
        <dbReference type="ARBA" id="ARBA00022452"/>
    </source>
</evidence>
<sequence>MKFRLSLLACTIATLSQNTWAAGFALNEQSIKSMGMAQAGRASTASDATTLYANPAGLTQLAGTQLAGNVTYIYAPADIKNAQGSHNGTNDGDMIPPQPVGSGFMSHQLNEQLTVGIGNYAPFGLATNYEDAFQGRWFGDKSKVRVIAIQPTAAYKLNKDISVGLGLTVSRIDGFLSGAIAPLPTSNPTLEVEGNDTAFSYNIGVLWQVQPHTKVGFDYRSKTKYNLTGTTEVRDLPTKGKVDYYNASLDIATPANIDLSVSHQLRPDLSVHLDLSYTQWDTLKELVIKNEGATGSLAEIKEELDWKNSLFYSVGAEWQWQKNISLRGGIGIDKTPVSDGHRSVRVPSEDRTVISLGGSYLLNEKMSIDVGYMFLKEKTAVVDVSKISPVGPLSYSAEYSGKAHLVGVQLNLKL</sequence>
<evidence type="ECO:0000313" key="9">
    <source>
        <dbReference type="EMBL" id="PTQ90618.1"/>
    </source>
</evidence>
<evidence type="ECO:0000256" key="4">
    <source>
        <dbReference type="ARBA" id="ARBA00022692"/>
    </source>
</evidence>
<dbReference type="Pfam" id="PF03349">
    <property type="entry name" value="Toluene_X"/>
    <property type="match status" value="1"/>
</dbReference>
<evidence type="ECO:0000256" key="7">
    <source>
        <dbReference type="ARBA" id="ARBA00023237"/>
    </source>
</evidence>
<dbReference type="AlphaFoldDB" id="A0A2T5J267"/>
<dbReference type="GO" id="GO:0015483">
    <property type="term" value="F:long-chain fatty acid transporting porin activity"/>
    <property type="evidence" value="ECO:0007669"/>
    <property type="project" value="TreeGrafter"/>
</dbReference>
<keyword evidence="10" id="KW-1185">Reference proteome</keyword>
<protein>
    <submittedName>
        <fullName evidence="9">Long-chain fatty acid transport protein</fullName>
    </submittedName>
</protein>
<keyword evidence="3" id="KW-1134">Transmembrane beta strand</keyword>
<comment type="subcellular location">
    <subcellularLocation>
        <location evidence="1">Cell outer membrane</location>
        <topology evidence="1">Multi-pass membrane protein</topology>
    </subcellularLocation>
</comment>
<dbReference type="SUPFAM" id="SSF56935">
    <property type="entry name" value="Porins"/>
    <property type="match status" value="1"/>
</dbReference>
<keyword evidence="5 8" id="KW-0732">Signal</keyword>
<name>A0A2T5J267_9GAMM</name>
<keyword evidence="7" id="KW-0998">Cell outer membrane</keyword>
<dbReference type="PANTHER" id="PTHR35093">
    <property type="entry name" value="OUTER MEMBRANE PROTEIN NMB0088-RELATED"/>
    <property type="match status" value="1"/>
</dbReference>
<keyword evidence="4" id="KW-0812">Transmembrane</keyword>
<proteinExistence type="inferred from homology"/>
<organism evidence="9 10">
    <name type="scientific">Agitococcus lubricus</name>
    <dbReference type="NCBI Taxonomy" id="1077255"/>
    <lineage>
        <taxon>Bacteria</taxon>
        <taxon>Pseudomonadati</taxon>
        <taxon>Pseudomonadota</taxon>
        <taxon>Gammaproteobacteria</taxon>
        <taxon>Moraxellales</taxon>
        <taxon>Moraxellaceae</taxon>
        <taxon>Agitococcus</taxon>
    </lineage>
</organism>
<evidence type="ECO:0000256" key="2">
    <source>
        <dbReference type="ARBA" id="ARBA00008163"/>
    </source>
</evidence>